<evidence type="ECO:0000313" key="2">
    <source>
        <dbReference type="Proteomes" id="UP000027318"/>
    </source>
</evidence>
<dbReference type="STRING" id="267850.ADINL_0172"/>
<reference evidence="1 2" key="1">
    <citation type="journal article" date="2005" name="Int. J. Syst. Evol. Microbiol.">
        <title>Nitrincola lacisaponensis gen. nov., sp. nov., a novel alkaliphilic bacterium isolated from an alkaline, saline lake.</title>
        <authorList>
            <person name="Dimitriu P.A."/>
            <person name="Shukla S.K."/>
            <person name="Conradt J."/>
            <person name="Marquez M.C."/>
            <person name="Ventosa A."/>
            <person name="Maglia A."/>
            <person name="Peyton B.M."/>
            <person name="Pinkart H.C."/>
            <person name="Mormile M.R."/>
        </authorList>
    </citation>
    <scope>NUCLEOTIDE SEQUENCE [LARGE SCALE GENOMIC DNA]</scope>
    <source>
        <strain evidence="1 2">4CA</strain>
    </source>
</reference>
<organism evidence="1 2">
    <name type="scientific">Nitrincola lacisaponensis</name>
    <dbReference type="NCBI Taxonomy" id="267850"/>
    <lineage>
        <taxon>Bacteria</taxon>
        <taxon>Pseudomonadati</taxon>
        <taxon>Pseudomonadota</taxon>
        <taxon>Gammaproteobacteria</taxon>
        <taxon>Oceanospirillales</taxon>
        <taxon>Oceanospirillaceae</taxon>
        <taxon>Nitrincola</taxon>
    </lineage>
</organism>
<dbReference type="AlphaFoldDB" id="A0A063Y982"/>
<gene>
    <name evidence="1" type="ORF">ADINL_0172</name>
</gene>
<comment type="caution">
    <text evidence="1">The sequence shown here is derived from an EMBL/GenBank/DDBJ whole genome shotgun (WGS) entry which is preliminary data.</text>
</comment>
<protein>
    <submittedName>
        <fullName evidence="1">Uncharacterized protein</fullName>
    </submittedName>
</protein>
<keyword evidence="2" id="KW-1185">Reference proteome</keyword>
<accession>A0A063Y982</accession>
<name>A0A063Y982_9GAMM</name>
<proteinExistence type="predicted"/>
<evidence type="ECO:0000313" key="1">
    <source>
        <dbReference type="EMBL" id="KDE41291.1"/>
    </source>
</evidence>
<dbReference type="EMBL" id="JMSZ01000006">
    <property type="protein sequence ID" value="KDE41291.1"/>
    <property type="molecule type" value="Genomic_DNA"/>
</dbReference>
<sequence length="48" mass="5572">MCQLTVTVMPAHIAHTYRKPTGVYYFRYAFPKSFLEQFPAIGADLRFS</sequence>
<dbReference type="Proteomes" id="UP000027318">
    <property type="component" value="Unassembled WGS sequence"/>
</dbReference>